<evidence type="ECO:0000313" key="8">
    <source>
        <dbReference type="EMBL" id="PVU76050.1"/>
    </source>
</evidence>
<dbReference type="GO" id="GO:0010045">
    <property type="term" value="P:response to nickel cation"/>
    <property type="evidence" value="ECO:0007669"/>
    <property type="project" value="InterPro"/>
</dbReference>
<evidence type="ECO:0000313" key="9">
    <source>
        <dbReference type="Proteomes" id="UP000245638"/>
    </source>
</evidence>
<evidence type="ECO:0000256" key="1">
    <source>
        <dbReference type="ARBA" id="ARBA00022596"/>
    </source>
</evidence>
<feature type="binding site" evidence="6">
    <location>
        <position position="84"/>
    </location>
    <ligand>
        <name>Ni(2+)</name>
        <dbReference type="ChEBI" id="CHEBI:49786"/>
    </ligand>
</feature>
<dbReference type="PANTHER" id="PTHR34719:SF2">
    <property type="entry name" value="NICKEL-RESPONSIVE REGULATOR"/>
    <property type="match status" value="1"/>
</dbReference>
<dbReference type="Gene3D" id="3.30.70.1150">
    <property type="entry name" value="ACT-like. Chain A, domain 2"/>
    <property type="match status" value="1"/>
</dbReference>
<proteinExistence type="inferred from homology"/>
<dbReference type="InterPro" id="IPR022988">
    <property type="entry name" value="Ni_resp_reg_NikR"/>
</dbReference>
<dbReference type="PANTHER" id="PTHR34719">
    <property type="entry name" value="NICKEL-RESPONSIVE REGULATOR"/>
    <property type="match status" value="1"/>
</dbReference>
<gene>
    <name evidence="8" type="ORF">DDW13_04050</name>
</gene>
<evidence type="ECO:0000256" key="5">
    <source>
        <dbReference type="ARBA" id="ARBA00023163"/>
    </source>
</evidence>
<dbReference type="InterPro" id="IPR050192">
    <property type="entry name" value="CopG/NikR_regulator"/>
</dbReference>
<dbReference type="AlphaFoldDB" id="A0A2T9X7J0"/>
<comment type="caution">
    <text evidence="8">The sequence shown here is derived from an EMBL/GenBank/DDBJ whole genome shotgun (WGS) entry which is preliminary data.</text>
</comment>
<dbReference type="InterPro" id="IPR010985">
    <property type="entry name" value="Ribbon_hlx_hlx"/>
</dbReference>
<dbReference type="Gene3D" id="1.10.1220.10">
    <property type="entry name" value="Met repressor-like"/>
    <property type="match status" value="1"/>
</dbReference>
<keyword evidence="5 6" id="KW-0804">Transcription</keyword>
<organism evidence="8 9">
    <name type="scientific">Acidianus hospitalis</name>
    <dbReference type="NCBI Taxonomy" id="563177"/>
    <lineage>
        <taxon>Archaea</taxon>
        <taxon>Thermoproteota</taxon>
        <taxon>Thermoprotei</taxon>
        <taxon>Sulfolobales</taxon>
        <taxon>Sulfolobaceae</taxon>
        <taxon>Acidianus</taxon>
    </lineage>
</organism>
<evidence type="ECO:0000256" key="3">
    <source>
        <dbReference type="ARBA" id="ARBA00023015"/>
    </source>
</evidence>
<accession>A0A2T9X7J0</accession>
<comment type="cofactor">
    <cofactor evidence="6">
        <name>Ni(2+)</name>
        <dbReference type="ChEBI" id="CHEBI:49786"/>
    </cofactor>
    <text evidence="6">Binds 1 nickel ion per subunit.</text>
</comment>
<feature type="domain" description="Transcription factor NikR nickel binding C-terminal" evidence="7">
    <location>
        <begin position="53"/>
        <end position="125"/>
    </location>
</feature>
<dbReference type="InterPro" id="IPR045865">
    <property type="entry name" value="ACT-like_dom_sf"/>
</dbReference>
<dbReference type="HAMAP" id="MF_00476">
    <property type="entry name" value="NikR"/>
    <property type="match status" value="1"/>
</dbReference>
<evidence type="ECO:0000256" key="2">
    <source>
        <dbReference type="ARBA" id="ARBA00022723"/>
    </source>
</evidence>
<sequence length="131" mass="14863">MNVEKISVSIPKDIMEQLDKFMKTSSSLDRSKIFQIAIKNFLDENSLEDVDVVGIINIIYDDEVTDEITKLQHEKLSSIISTLHIHLNEKECMEAIAVKGKKSDLVKLISSLSQIKGVKKAKLLTYEVKEK</sequence>
<comment type="similarity">
    <text evidence="6">Belongs to the transcriptional regulatory CopG/NikR family.</text>
</comment>
<evidence type="ECO:0000259" key="7">
    <source>
        <dbReference type="Pfam" id="PF08753"/>
    </source>
</evidence>
<dbReference type="Proteomes" id="UP000245638">
    <property type="component" value="Unassembled WGS sequence"/>
</dbReference>
<comment type="function">
    <text evidence="6">Transcriptional regulator.</text>
</comment>
<feature type="binding site" evidence="6">
    <location>
        <position position="73"/>
    </location>
    <ligand>
        <name>Ni(2+)</name>
        <dbReference type="ChEBI" id="CHEBI:49786"/>
    </ligand>
</feature>
<dbReference type="GO" id="GO:0003677">
    <property type="term" value="F:DNA binding"/>
    <property type="evidence" value="ECO:0007669"/>
    <property type="project" value="UniProtKB-KW"/>
</dbReference>
<evidence type="ECO:0000256" key="4">
    <source>
        <dbReference type="ARBA" id="ARBA00023125"/>
    </source>
</evidence>
<dbReference type="InterPro" id="IPR014864">
    <property type="entry name" value="TF_NikR_Ni-bd_C"/>
</dbReference>
<keyword evidence="3 6" id="KW-0805">Transcription regulation</keyword>
<dbReference type="GO" id="GO:0003700">
    <property type="term" value="F:DNA-binding transcription factor activity"/>
    <property type="evidence" value="ECO:0007669"/>
    <property type="project" value="UniProtKB-UniRule"/>
</dbReference>
<evidence type="ECO:0000256" key="6">
    <source>
        <dbReference type="HAMAP-Rule" id="MF_00476"/>
    </source>
</evidence>
<keyword evidence="4 6" id="KW-0238">DNA-binding</keyword>
<keyword evidence="2 6" id="KW-0479">Metal-binding</keyword>
<dbReference type="SUPFAM" id="SSF55021">
    <property type="entry name" value="ACT-like"/>
    <property type="match status" value="1"/>
</dbReference>
<feature type="binding site" evidence="6">
    <location>
        <position position="86"/>
    </location>
    <ligand>
        <name>Ni(2+)</name>
        <dbReference type="ChEBI" id="CHEBI:49786"/>
    </ligand>
</feature>
<dbReference type="InterPro" id="IPR013321">
    <property type="entry name" value="Arc_rbn_hlx_hlx"/>
</dbReference>
<name>A0A2T9X7J0_9CREN</name>
<dbReference type="Pfam" id="PF08753">
    <property type="entry name" value="NikR_C"/>
    <property type="match status" value="1"/>
</dbReference>
<dbReference type="SUPFAM" id="SSF47598">
    <property type="entry name" value="Ribbon-helix-helix"/>
    <property type="match status" value="1"/>
</dbReference>
<dbReference type="InterPro" id="IPR027271">
    <property type="entry name" value="Acetolactate_synth/TF_NikR_C"/>
</dbReference>
<dbReference type="CDD" id="cd22231">
    <property type="entry name" value="RHH_NikR_HicB-like"/>
    <property type="match status" value="1"/>
</dbReference>
<keyword evidence="1 6" id="KW-0533">Nickel</keyword>
<protein>
    <recommendedName>
        <fullName evidence="6">Putative nickel-responsive regulator</fullName>
    </recommendedName>
</protein>
<dbReference type="EMBL" id="QEFD01000125">
    <property type="protein sequence ID" value="PVU76050.1"/>
    <property type="molecule type" value="Genomic_DNA"/>
</dbReference>
<feature type="binding site" evidence="6">
    <location>
        <position position="92"/>
    </location>
    <ligand>
        <name>Ni(2+)</name>
        <dbReference type="ChEBI" id="CHEBI:49786"/>
    </ligand>
</feature>
<reference evidence="8 9" key="1">
    <citation type="journal article" date="2015" name="Appl. Environ. Microbiol.">
        <title>Nanoarchaeota, Their Sulfolobales Host, and Nanoarchaeota Virus Distribution across Yellowstone National Park Hot Springs.</title>
        <authorList>
            <person name="Munson-McGee J.H."/>
            <person name="Field E.K."/>
            <person name="Bateson M."/>
            <person name="Rooney C."/>
            <person name="Stepanauskas R."/>
            <person name="Young M.J."/>
        </authorList>
    </citation>
    <scope>NUCLEOTIDE SEQUENCE [LARGE SCALE GENOMIC DNA]</scope>
    <source>
        <strain evidence="8">SCGC AC-742_N10</strain>
    </source>
</reference>
<dbReference type="GO" id="GO:0016151">
    <property type="term" value="F:nickel cation binding"/>
    <property type="evidence" value="ECO:0007669"/>
    <property type="project" value="UniProtKB-UniRule"/>
</dbReference>